<dbReference type="RefSeq" id="WP_353896199.1">
    <property type="nucleotide sequence ID" value="NZ_JBEVCJ010000011.1"/>
</dbReference>
<dbReference type="Pfam" id="PF04337">
    <property type="entry name" value="DUF480"/>
    <property type="match status" value="1"/>
</dbReference>
<dbReference type="SUPFAM" id="SSF46785">
    <property type="entry name" value="Winged helix' DNA-binding domain"/>
    <property type="match status" value="2"/>
</dbReference>
<dbReference type="InterPro" id="IPR007432">
    <property type="entry name" value="DUF480"/>
</dbReference>
<dbReference type="InterPro" id="IPR036390">
    <property type="entry name" value="WH_DNA-bd_sf"/>
</dbReference>
<accession>A0ABV2BUL6</accession>
<evidence type="ECO:0000313" key="3">
    <source>
        <dbReference type="Proteomes" id="UP001548189"/>
    </source>
</evidence>
<sequence length="238" mass="26505">MVKRVELTAVEQRVIGCLIEKSITTPDLYPLSLNALTNACNQKSNREPVMSLSEAQVQDTIEQLLEKRLVIKQAGASSRVAKYQHRFCNTEFSDLQLTAQQLGIICVLLLRGPQTPGELRTRTARLCQFSQVSEVEALLTQLTEQSDPIICQLPREPGRRESRYQHCFSDMPVPATKTQSALSDGQSLSVSVNEVQPESAESATTSAVLNARISQLEEQVELLTLMVEELQEKLSSFE</sequence>
<comment type="caution">
    <text evidence="2">The sequence shown here is derived from an EMBL/GenBank/DDBJ whole genome shotgun (WGS) entry which is preliminary data.</text>
</comment>
<dbReference type="EMBL" id="JBEVCJ010000011">
    <property type="protein sequence ID" value="MET1255616.1"/>
    <property type="molecule type" value="Genomic_DNA"/>
</dbReference>
<organism evidence="2 3">
    <name type="scientific">Aliikangiella maris</name>
    <dbReference type="NCBI Taxonomy" id="3162458"/>
    <lineage>
        <taxon>Bacteria</taxon>
        <taxon>Pseudomonadati</taxon>
        <taxon>Pseudomonadota</taxon>
        <taxon>Gammaproteobacteria</taxon>
        <taxon>Oceanospirillales</taxon>
        <taxon>Pleioneaceae</taxon>
        <taxon>Aliikangiella</taxon>
    </lineage>
</organism>
<dbReference type="Gene3D" id="1.10.10.10">
    <property type="entry name" value="Winged helix-like DNA-binding domain superfamily/Winged helix DNA-binding domain"/>
    <property type="match status" value="2"/>
</dbReference>
<reference evidence="2 3" key="1">
    <citation type="submission" date="2024-06" db="EMBL/GenBank/DDBJ databases">
        <authorList>
            <person name="Li F."/>
        </authorList>
    </citation>
    <scope>NUCLEOTIDE SEQUENCE [LARGE SCALE GENOMIC DNA]</scope>
    <source>
        <strain evidence="2 3">GXAS 311</strain>
    </source>
</reference>
<comment type="similarity">
    <text evidence="1">Belongs to the UPF0502 family.</text>
</comment>
<dbReference type="PANTHER" id="PTHR38768">
    <property type="entry name" value="UPF0502 PROTEIN YCEH"/>
    <property type="match status" value="1"/>
</dbReference>
<evidence type="ECO:0000256" key="1">
    <source>
        <dbReference type="HAMAP-Rule" id="MF_01584"/>
    </source>
</evidence>
<proteinExistence type="inferred from homology"/>
<name>A0ABV2BUL6_9GAMM</name>
<dbReference type="HAMAP" id="MF_01584">
    <property type="entry name" value="UPF0502"/>
    <property type="match status" value="1"/>
</dbReference>
<protein>
    <submittedName>
        <fullName evidence="2">YceH family protein</fullName>
    </submittedName>
</protein>
<dbReference type="InterPro" id="IPR036388">
    <property type="entry name" value="WH-like_DNA-bd_sf"/>
</dbReference>
<dbReference type="Proteomes" id="UP001548189">
    <property type="component" value="Unassembled WGS sequence"/>
</dbReference>
<keyword evidence="3" id="KW-1185">Reference proteome</keyword>
<gene>
    <name evidence="2" type="ORF">ABVT43_10805</name>
</gene>
<evidence type="ECO:0000313" key="2">
    <source>
        <dbReference type="EMBL" id="MET1255616.1"/>
    </source>
</evidence>
<dbReference type="PANTHER" id="PTHR38768:SF1">
    <property type="entry name" value="UPF0502 PROTEIN YCEH"/>
    <property type="match status" value="1"/>
</dbReference>